<keyword evidence="4" id="KW-1185">Reference proteome</keyword>
<feature type="transmembrane region" description="Helical" evidence="2">
    <location>
        <begin position="220"/>
        <end position="239"/>
    </location>
</feature>
<feature type="transmembrane region" description="Helical" evidence="2">
    <location>
        <begin position="167"/>
        <end position="186"/>
    </location>
</feature>
<feature type="region of interest" description="Disordered" evidence="1">
    <location>
        <begin position="276"/>
        <end position="309"/>
    </location>
</feature>
<keyword evidence="2" id="KW-0812">Transmembrane</keyword>
<proteinExistence type="predicted"/>
<reference evidence="3 4" key="1">
    <citation type="submission" date="2024-09" db="EMBL/GenBank/DDBJ databases">
        <authorList>
            <person name="Sun Q."/>
            <person name="Mori K."/>
        </authorList>
    </citation>
    <scope>NUCLEOTIDE SEQUENCE [LARGE SCALE GENOMIC DNA]</scope>
    <source>
        <strain evidence="3 4">TBRC 2205</strain>
    </source>
</reference>
<dbReference type="EMBL" id="JBHLUE010000026">
    <property type="protein sequence ID" value="MFC0567963.1"/>
    <property type="molecule type" value="Genomic_DNA"/>
</dbReference>
<feature type="transmembrane region" description="Helical" evidence="2">
    <location>
        <begin position="105"/>
        <end position="125"/>
    </location>
</feature>
<protein>
    <submittedName>
        <fullName evidence="3">Uncharacterized protein</fullName>
    </submittedName>
</protein>
<sequence length="528" mass="53848">MTDSSGARAGGSAHPVLLPRISTDPVDELVERIRPRLARAVDALQVAAALEADGHTDRGAQVEYGYTDVFVLASEVYRRLGQPGPAAGQPAGAAGRGWPDGLRTVAHGPLYLLPSAAFPAVVSVVGRPGLVLGLVLAGTLGWTASGVAAHLAHRLVGLGRPRSANRVLRAALLAGPLLGVPLGAALAPLGGLPLAVMVVLQLTYQLASTLLMFYRREAWLALVMCPTAVTGVVYLMFHGAAQRRWAVATAALCVLAAFAAALLAARAAAPTGAPSAPAGAPSAPAGDPSAPAAGPAARAGGPAARAGEPAVGEPAAAPVAENPWWPEAAALCGVAGYGLCSAALLFHAEAPYLDRLNLAVAVVPLILSMGFVEWRSSRFWPDMVALTRRALRPRGFVSGIWRAIGRESAACMAVPAVLGAALLALLHRAGELTAAAAAMTAAHAALAGAYYLAFLLVGRGRYGWLCLSIGFVVALHIGVGALLGAAPLLHRVGSAGTDTSLYLGSVLLLQALFAIGLLPVIGQIRHYR</sequence>
<feature type="transmembrane region" description="Helical" evidence="2">
    <location>
        <begin position="409"/>
        <end position="426"/>
    </location>
</feature>
<feature type="transmembrane region" description="Helical" evidence="2">
    <location>
        <begin position="245"/>
        <end position="265"/>
    </location>
</feature>
<accession>A0ABV6P6Q3</accession>
<feature type="transmembrane region" description="Helical" evidence="2">
    <location>
        <begin position="328"/>
        <end position="350"/>
    </location>
</feature>
<name>A0ABV6P6Q3_9ACTN</name>
<dbReference type="Proteomes" id="UP001589894">
    <property type="component" value="Unassembled WGS sequence"/>
</dbReference>
<keyword evidence="2" id="KW-0472">Membrane</keyword>
<feature type="transmembrane region" description="Helical" evidence="2">
    <location>
        <begin position="464"/>
        <end position="489"/>
    </location>
</feature>
<feature type="transmembrane region" description="Helical" evidence="2">
    <location>
        <begin position="432"/>
        <end position="457"/>
    </location>
</feature>
<dbReference type="RefSeq" id="WP_377343347.1">
    <property type="nucleotide sequence ID" value="NZ_JBHLUE010000026.1"/>
</dbReference>
<organism evidence="3 4">
    <name type="scientific">Plantactinospora siamensis</name>
    <dbReference type="NCBI Taxonomy" id="555372"/>
    <lineage>
        <taxon>Bacteria</taxon>
        <taxon>Bacillati</taxon>
        <taxon>Actinomycetota</taxon>
        <taxon>Actinomycetes</taxon>
        <taxon>Micromonosporales</taxon>
        <taxon>Micromonosporaceae</taxon>
        <taxon>Plantactinospora</taxon>
    </lineage>
</organism>
<feature type="transmembrane region" description="Helical" evidence="2">
    <location>
        <begin position="501"/>
        <end position="521"/>
    </location>
</feature>
<evidence type="ECO:0000313" key="4">
    <source>
        <dbReference type="Proteomes" id="UP001589894"/>
    </source>
</evidence>
<evidence type="ECO:0000313" key="3">
    <source>
        <dbReference type="EMBL" id="MFC0567963.1"/>
    </source>
</evidence>
<gene>
    <name evidence="3" type="ORF">ACFFHU_27940</name>
</gene>
<evidence type="ECO:0000256" key="1">
    <source>
        <dbReference type="SAM" id="MobiDB-lite"/>
    </source>
</evidence>
<feature type="transmembrane region" description="Helical" evidence="2">
    <location>
        <begin position="131"/>
        <end position="155"/>
    </location>
</feature>
<evidence type="ECO:0000256" key="2">
    <source>
        <dbReference type="SAM" id="Phobius"/>
    </source>
</evidence>
<comment type="caution">
    <text evidence="3">The sequence shown here is derived from an EMBL/GenBank/DDBJ whole genome shotgun (WGS) entry which is preliminary data.</text>
</comment>
<keyword evidence="2" id="KW-1133">Transmembrane helix</keyword>